<name>A0ABX7T6K3_9SPHN</name>
<reference evidence="4 5" key="1">
    <citation type="submission" date="2021-03" db="EMBL/GenBank/DDBJ databases">
        <title>Complete genome of Parasphingorhabdus_sp.JHSY0214.</title>
        <authorList>
            <person name="Yoo J.H."/>
            <person name="Bae J.W."/>
        </authorList>
    </citation>
    <scope>NUCLEOTIDE SEQUENCE [LARGE SCALE GENOMIC DNA]</scope>
    <source>
        <strain evidence="4 5">JHSY0214</strain>
    </source>
</reference>
<evidence type="ECO:0000313" key="4">
    <source>
        <dbReference type="EMBL" id="QTD55845.1"/>
    </source>
</evidence>
<keyword evidence="2" id="KW-0408">Iron</keyword>
<dbReference type="InterPro" id="IPR028431">
    <property type="entry name" value="NADP_DH_HndA-like"/>
</dbReference>
<dbReference type="EMBL" id="CP071794">
    <property type="protein sequence ID" value="QTD55845.1"/>
    <property type="molecule type" value="Genomic_DNA"/>
</dbReference>
<evidence type="ECO:0000256" key="1">
    <source>
        <dbReference type="ARBA" id="ARBA00022723"/>
    </source>
</evidence>
<organism evidence="4 5">
    <name type="scientific">Parasphingorhabdus cellanae</name>
    <dbReference type="NCBI Taxonomy" id="2806553"/>
    <lineage>
        <taxon>Bacteria</taxon>
        <taxon>Pseudomonadati</taxon>
        <taxon>Pseudomonadota</taxon>
        <taxon>Alphaproteobacteria</taxon>
        <taxon>Sphingomonadales</taxon>
        <taxon>Sphingomonadaceae</taxon>
        <taxon>Parasphingorhabdus</taxon>
    </lineage>
</organism>
<dbReference type="Gene3D" id="3.40.30.10">
    <property type="entry name" value="Glutaredoxin"/>
    <property type="match status" value="1"/>
</dbReference>
<keyword evidence="1" id="KW-0479">Metal-binding</keyword>
<dbReference type="Pfam" id="PF01257">
    <property type="entry name" value="2Fe-2S_thioredx"/>
    <property type="match status" value="1"/>
</dbReference>
<dbReference type="PANTHER" id="PTHR43342:SF1">
    <property type="entry name" value="BIFURCATING [FEFE] HYDROGENASE GAMMA SUBUNIT"/>
    <property type="match status" value="1"/>
</dbReference>
<keyword evidence="3" id="KW-0411">Iron-sulfur</keyword>
<dbReference type="Gene3D" id="1.10.10.1590">
    <property type="entry name" value="NADH-quinone oxidoreductase subunit E"/>
    <property type="match status" value="1"/>
</dbReference>
<dbReference type="PANTHER" id="PTHR43342">
    <property type="entry name" value="NADH-QUINONE OXIDOREDUCTASE, E SUBUNIT"/>
    <property type="match status" value="1"/>
</dbReference>
<dbReference type="RefSeq" id="WP_207987669.1">
    <property type="nucleotide sequence ID" value="NZ_CP071794.1"/>
</dbReference>
<evidence type="ECO:0000256" key="3">
    <source>
        <dbReference type="ARBA" id="ARBA00023014"/>
    </source>
</evidence>
<accession>A0ABX7T6K3</accession>
<gene>
    <name evidence="4" type="ORF">J4G78_16910</name>
</gene>
<dbReference type="Proteomes" id="UP000663923">
    <property type="component" value="Chromosome"/>
</dbReference>
<evidence type="ECO:0000313" key="5">
    <source>
        <dbReference type="Proteomes" id="UP000663923"/>
    </source>
</evidence>
<keyword evidence="5" id="KW-1185">Reference proteome</keyword>
<dbReference type="InterPro" id="IPR041921">
    <property type="entry name" value="NuoE_N"/>
</dbReference>
<proteinExistence type="predicted"/>
<sequence>MKGKKESKTVVQEAWIKELVLKNPAKYLLIDDIVSKHKNMEGSLLPILHDIQFEFGCVEDETKRYLANVLNLTRAEIQGIVSFYHDFANAPSPLPIIKLCGAEACQARGYRKLRDEIGVVANGRCQIETVYCLGLCSAGPSAMIGSDVHAQLNTEKLRHLIEAL</sequence>
<protein>
    <submittedName>
        <fullName evidence="4">NAD(P)H-dependent oxidoreductase subunit E</fullName>
    </submittedName>
</protein>
<dbReference type="InterPro" id="IPR036249">
    <property type="entry name" value="Thioredoxin-like_sf"/>
</dbReference>
<evidence type="ECO:0000256" key="2">
    <source>
        <dbReference type="ARBA" id="ARBA00023004"/>
    </source>
</evidence>
<dbReference type="SUPFAM" id="SSF52833">
    <property type="entry name" value="Thioredoxin-like"/>
    <property type="match status" value="1"/>
</dbReference>